<dbReference type="Proteomes" id="UP001054889">
    <property type="component" value="Unassembled WGS sequence"/>
</dbReference>
<gene>
    <name evidence="2" type="primary">gb07095</name>
    <name evidence="2" type="ORF">PR202_gb07095</name>
</gene>
<dbReference type="EMBL" id="BQKI01000074">
    <property type="protein sequence ID" value="GJN19786.1"/>
    <property type="molecule type" value="Genomic_DNA"/>
</dbReference>
<feature type="chain" id="PRO_5043988737" description="Secreted protein" evidence="1">
    <location>
        <begin position="19"/>
        <end position="125"/>
    </location>
</feature>
<evidence type="ECO:0000313" key="2">
    <source>
        <dbReference type="EMBL" id="GJN19786.1"/>
    </source>
</evidence>
<organism evidence="2 3">
    <name type="scientific">Eleusine coracana subsp. coracana</name>
    <dbReference type="NCBI Taxonomy" id="191504"/>
    <lineage>
        <taxon>Eukaryota</taxon>
        <taxon>Viridiplantae</taxon>
        <taxon>Streptophyta</taxon>
        <taxon>Embryophyta</taxon>
        <taxon>Tracheophyta</taxon>
        <taxon>Spermatophyta</taxon>
        <taxon>Magnoliopsida</taxon>
        <taxon>Liliopsida</taxon>
        <taxon>Poales</taxon>
        <taxon>Poaceae</taxon>
        <taxon>PACMAD clade</taxon>
        <taxon>Chloridoideae</taxon>
        <taxon>Cynodonteae</taxon>
        <taxon>Eleusininae</taxon>
        <taxon>Eleusine</taxon>
    </lineage>
</organism>
<feature type="signal peptide" evidence="1">
    <location>
        <begin position="1"/>
        <end position="18"/>
    </location>
</feature>
<evidence type="ECO:0000313" key="3">
    <source>
        <dbReference type="Proteomes" id="UP001054889"/>
    </source>
</evidence>
<dbReference type="AlphaFoldDB" id="A0AAV5EC59"/>
<keyword evidence="3" id="KW-1185">Reference proteome</keyword>
<protein>
    <recommendedName>
        <fullName evidence="4">Secreted protein</fullName>
    </recommendedName>
</protein>
<reference evidence="2" key="2">
    <citation type="submission" date="2021-12" db="EMBL/GenBank/DDBJ databases">
        <title>Resequencing data analysis of finger millet.</title>
        <authorList>
            <person name="Hatakeyama M."/>
            <person name="Aluri S."/>
            <person name="Balachadran M.T."/>
            <person name="Sivarajan S.R."/>
            <person name="Poveda L."/>
            <person name="Shimizu-Inatsugi R."/>
            <person name="Schlapbach R."/>
            <person name="Sreeman S.M."/>
            <person name="Shimizu K.K."/>
        </authorList>
    </citation>
    <scope>NUCLEOTIDE SEQUENCE</scope>
</reference>
<evidence type="ECO:0000256" key="1">
    <source>
        <dbReference type="SAM" id="SignalP"/>
    </source>
</evidence>
<name>A0AAV5EC59_ELECO</name>
<keyword evidence="1" id="KW-0732">Signal</keyword>
<comment type="caution">
    <text evidence="2">The sequence shown here is derived from an EMBL/GenBank/DDBJ whole genome shotgun (WGS) entry which is preliminary data.</text>
</comment>
<proteinExistence type="predicted"/>
<sequence length="125" mass="12194">MAATWSTTAVPALLGVMGALVGEEGAIAVVAALSLTFSCEGGVALAIGGEVINASNAGTGELSTTTTCVSPVIIAVGKGKANVFEAGIRELSVVVASGDEVVSDGFNTGELSASTMCVSPVVCRC</sequence>
<evidence type="ECO:0008006" key="4">
    <source>
        <dbReference type="Google" id="ProtNLM"/>
    </source>
</evidence>
<reference evidence="2" key="1">
    <citation type="journal article" date="2018" name="DNA Res.">
        <title>Multiple hybrid de novo genome assembly of finger millet, an orphan allotetraploid crop.</title>
        <authorList>
            <person name="Hatakeyama M."/>
            <person name="Aluri S."/>
            <person name="Balachadran M.T."/>
            <person name="Sivarajan S.R."/>
            <person name="Patrignani A."/>
            <person name="Gruter S."/>
            <person name="Poveda L."/>
            <person name="Shimizu-Inatsugi R."/>
            <person name="Baeten J."/>
            <person name="Francoijs K.J."/>
            <person name="Nataraja K.N."/>
            <person name="Reddy Y.A.N."/>
            <person name="Phadnis S."/>
            <person name="Ravikumar R.L."/>
            <person name="Schlapbach R."/>
            <person name="Sreeman S.M."/>
            <person name="Shimizu K.K."/>
        </authorList>
    </citation>
    <scope>NUCLEOTIDE SEQUENCE</scope>
</reference>
<accession>A0AAV5EC59</accession>